<keyword evidence="10 13" id="KW-1133">Transmembrane helix</keyword>
<keyword evidence="6 13" id="KW-0812">Transmembrane</keyword>
<dbReference type="PRINTS" id="PR00344">
    <property type="entry name" value="BCTRLSENSOR"/>
</dbReference>
<dbReference type="SUPFAM" id="SSF103190">
    <property type="entry name" value="Sensory domain-like"/>
    <property type="match status" value="1"/>
</dbReference>
<keyword evidence="8" id="KW-0418">Kinase</keyword>
<comment type="catalytic activity">
    <reaction evidence="1">
        <text>ATP + protein L-histidine = ADP + protein N-phospho-L-histidine.</text>
        <dbReference type="EC" id="2.7.13.3"/>
    </reaction>
</comment>
<dbReference type="SMART" id="SM00387">
    <property type="entry name" value="HATPase_c"/>
    <property type="match status" value="1"/>
</dbReference>
<evidence type="ECO:0000256" key="1">
    <source>
        <dbReference type="ARBA" id="ARBA00000085"/>
    </source>
</evidence>
<evidence type="ECO:0000256" key="2">
    <source>
        <dbReference type="ARBA" id="ARBA00004651"/>
    </source>
</evidence>
<evidence type="ECO:0000256" key="5">
    <source>
        <dbReference type="ARBA" id="ARBA00022679"/>
    </source>
</evidence>
<keyword evidence="11" id="KW-0902">Two-component regulatory system</keyword>
<evidence type="ECO:0000256" key="11">
    <source>
        <dbReference type="ARBA" id="ARBA00023012"/>
    </source>
</evidence>
<gene>
    <name evidence="15" type="ORF">KV394_12445</name>
</gene>
<evidence type="ECO:0000256" key="8">
    <source>
        <dbReference type="ARBA" id="ARBA00022777"/>
    </source>
</evidence>
<keyword evidence="16" id="KW-1185">Reference proteome</keyword>
<keyword evidence="9" id="KW-0067">ATP-binding</keyword>
<keyword evidence="4" id="KW-1003">Cell membrane</keyword>
<dbReference type="InterPro" id="IPR003594">
    <property type="entry name" value="HATPase_dom"/>
</dbReference>
<accession>A0ABY4IJU7</accession>
<dbReference type="PANTHER" id="PTHR44936">
    <property type="entry name" value="SENSOR PROTEIN CREC"/>
    <property type="match status" value="1"/>
</dbReference>
<sequence length="427" mass="44682">MAHASPGRSAASRVFAALVVTAVVVGALVALFLVVEAQRAVRSEAERLTAATAAALASAPDVVALLTRGDTASASASLEPYALEVIDRAGLDFVTIMTPEGLRLTHPDPTQIGAPYLGTVPSTPRVLTEEFRGTLGPSVRTIVPVVDDDGTLVGWVATGVTTETISETLVRRLPLSLAITAGLVLLGVGGALLARRVTRRFAGDLPPGELRDAVSSYESVRTLGEALRAQTHEHGNRMHAAVALLELDRRDEAIEILTQTSRQSQSLVDQVTARQHGDPAVGALMLGKAAQARERGIDWRMDIAPDTPRTPLAPVDAVAVLGNLVDNAMDAAAESADRWVRVSLRRGDHGGIVLEVADSGPGIPVDQRERIFAQGYTTKPAGPHGRGIGLALVRSVVREAGGDVTVAGPPTVFRVTLPSASSRGSRS</sequence>
<evidence type="ECO:0000313" key="16">
    <source>
        <dbReference type="Proteomes" id="UP000831467"/>
    </source>
</evidence>
<dbReference type="InterPro" id="IPR005467">
    <property type="entry name" value="His_kinase_dom"/>
</dbReference>
<dbReference type="Gene3D" id="3.30.450.20">
    <property type="entry name" value="PAS domain"/>
    <property type="match status" value="1"/>
</dbReference>
<evidence type="ECO:0000256" key="3">
    <source>
        <dbReference type="ARBA" id="ARBA00012438"/>
    </source>
</evidence>
<organism evidence="15 16">
    <name type="scientific">Microbacterium sufflavum</name>
    <dbReference type="NCBI Taxonomy" id="2851649"/>
    <lineage>
        <taxon>Bacteria</taxon>
        <taxon>Bacillati</taxon>
        <taxon>Actinomycetota</taxon>
        <taxon>Actinomycetes</taxon>
        <taxon>Micrococcales</taxon>
        <taxon>Microbacteriaceae</taxon>
        <taxon>Microbacterium</taxon>
    </lineage>
</organism>
<comment type="subcellular location">
    <subcellularLocation>
        <location evidence="2">Cell membrane</location>
        <topology evidence="2">Multi-pass membrane protein</topology>
    </subcellularLocation>
</comment>
<dbReference type="EC" id="2.7.13.3" evidence="3"/>
<protein>
    <recommendedName>
        <fullName evidence="3">histidine kinase</fullName>
        <ecNumber evidence="3">2.7.13.3</ecNumber>
    </recommendedName>
</protein>
<evidence type="ECO:0000256" key="12">
    <source>
        <dbReference type="ARBA" id="ARBA00023136"/>
    </source>
</evidence>
<evidence type="ECO:0000256" key="13">
    <source>
        <dbReference type="SAM" id="Phobius"/>
    </source>
</evidence>
<feature type="transmembrane region" description="Helical" evidence="13">
    <location>
        <begin position="173"/>
        <end position="194"/>
    </location>
</feature>
<feature type="domain" description="Histidine kinase" evidence="14">
    <location>
        <begin position="229"/>
        <end position="421"/>
    </location>
</feature>
<dbReference type="EMBL" id="CP078076">
    <property type="protein sequence ID" value="UPL11873.1"/>
    <property type="molecule type" value="Genomic_DNA"/>
</dbReference>
<keyword evidence="7" id="KW-0547">Nucleotide-binding</keyword>
<evidence type="ECO:0000256" key="4">
    <source>
        <dbReference type="ARBA" id="ARBA00022475"/>
    </source>
</evidence>
<evidence type="ECO:0000256" key="9">
    <source>
        <dbReference type="ARBA" id="ARBA00022840"/>
    </source>
</evidence>
<dbReference type="RefSeq" id="WP_247981579.1">
    <property type="nucleotide sequence ID" value="NZ_CP078076.1"/>
</dbReference>
<dbReference type="Pfam" id="PF02518">
    <property type="entry name" value="HATPase_c"/>
    <property type="match status" value="1"/>
</dbReference>
<dbReference type="InterPro" id="IPR036890">
    <property type="entry name" value="HATPase_C_sf"/>
</dbReference>
<keyword evidence="12 13" id="KW-0472">Membrane</keyword>
<dbReference type="Proteomes" id="UP000831467">
    <property type="component" value="Chromosome"/>
</dbReference>
<dbReference type="InterPro" id="IPR004358">
    <property type="entry name" value="Sig_transdc_His_kin-like_C"/>
</dbReference>
<evidence type="ECO:0000256" key="7">
    <source>
        <dbReference type="ARBA" id="ARBA00022741"/>
    </source>
</evidence>
<name>A0ABY4IJU7_9MICO</name>
<dbReference type="PANTHER" id="PTHR44936:SF10">
    <property type="entry name" value="SENSOR PROTEIN RSTB"/>
    <property type="match status" value="1"/>
</dbReference>
<dbReference type="Pfam" id="PF17203">
    <property type="entry name" value="sCache_3_2"/>
    <property type="match status" value="1"/>
</dbReference>
<dbReference type="PROSITE" id="PS50109">
    <property type="entry name" value="HIS_KIN"/>
    <property type="match status" value="1"/>
</dbReference>
<dbReference type="InterPro" id="IPR029151">
    <property type="entry name" value="Sensor-like_sf"/>
</dbReference>
<evidence type="ECO:0000256" key="10">
    <source>
        <dbReference type="ARBA" id="ARBA00022989"/>
    </source>
</evidence>
<dbReference type="InterPro" id="IPR050980">
    <property type="entry name" value="2C_sensor_his_kinase"/>
</dbReference>
<evidence type="ECO:0000259" key="14">
    <source>
        <dbReference type="PROSITE" id="PS50109"/>
    </source>
</evidence>
<proteinExistence type="predicted"/>
<evidence type="ECO:0000313" key="15">
    <source>
        <dbReference type="EMBL" id="UPL11873.1"/>
    </source>
</evidence>
<keyword evidence="5" id="KW-0808">Transferase</keyword>
<evidence type="ECO:0000256" key="6">
    <source>
        <dbReference type="ARBA" id="ARBA00022692"/>
    </source>
</evidence>
<dbReference type="SUPFAM" id="SSF55874">
    <property type="entry name" value="ATPase domain of HSP90 chaperone/DNA topoisomerase II/histidine kinase"/>
    <property type="match status" value="1"/>
</dbReference>
<reference evidence="15 16" key="1">
    <citation type="submission" date="2021-06" db="EMBL/GenBank/DDBJ databases">
        <title>Genome-based taxonomic framework of Microbacterium strains isolated from marine environment, the description of four new species and reclassification of four preexisting species.</title>
        <authorList>
            <person name="Lee S.D."/>
            <person name="Kim S.-M."/>
            <person name="Byeon Y.-S."/>
            <person name="Yang H.L."/>
            <person name="Kim I.S."/>
        </authorList>
    </citation>
    <scope>NUCLEOTIDE SEQUENCE [LARGE SCALE GENOMIC DNA]</scope>
    <source>
        <strain evidence="15 16">SSW1-51</strain>
    </source>
</reference>
<dbReference type="InterPro" id="IPR033463">
    <property type="entry name" value="sCache_3"/>
</dbReference>
<dbReference type="Gene3D" id="3.30.565.10">
    <property type="entry name" value="Histidine kinase-like ATPase, C-terminal domain"/>
    <property type="match status" value="1"/>
</dbReference>